<keyword evidence="2" id="KW-1185">Reference proteome</keyword>
<comment type="caution">
    <text evidence="1">The sequence shown here is derived from an EMBL/GenBank/DDBJ whole genome shotgun (WGS) entry which is preliminary data.</text>
</comment>
<evidence type="ECO:0000313" key="2">
    <source>
        <dbReference type="Proteomes" id="UP000789920"/>
    </source>
</evidence>
<dbReference type="Proteomes" id="UP000789920">
    <property type="component" value="Unassembled WGS sequence"/>
</dbReference>
<accession>A0ACA9N4H9</accession>
<sequence length="129" mass="14991">MKPIKDEKNNVENQVRMKRKNNMRNVDGYMNVMNEKEAKSESEGTYDPGGGYQDGIRIKMSVYEVFERDVKCDDDEDHRWKNENLPILRMRDKNAIDQGGGAYNHENCFSNGVGMGKDDIIENKALKYY</sequence>
<organism evidence="1 2">
    <name type="scientific">Racocetra persica</name>
    <dbReference type="NCBI Taxonomy" id="160502"/>
    <lineage>
        <taxon>Eukaryota</taxon>
        <taxon>Fungi</taxon>
        <taxon>Fungi incertae sedis</taxon>
        <taxon>Mucoromycota</taxon>
        <taxon>Glomeromycotina</taxon>
        <taxon>Glomeromycetes</taxon>
        <taxon>Diversisporales</taxon>
        <taxon>Gigasporaceae</taxon>
        <taxon>Racocetra</taxon>
    </lineage>
</organism>
<proteinExistence type="predicted"/>
<evidence type="ECO:0000313" key="1">
    <source>
        <dbReference type="EMBL" id="CAG8627336.1"/>
    </source>
</evidence>
<protein>
    <submittedName>
        <fullName evidence="1">4580_t:CDS:1</fullName>
    </submittedName>
</protein>
<reference evidence="1" key="1">
    <citation type="submission" date="2021-06" db="EMBL/GenBank/DDBJ databases">
        <authorList>
            <person name="Kallberg Y."/>
            <person name="Tangrot J."/>
            <person name="Rosling A."/>
        </authorList>
    </citation>
    <scope>NUCLEOTIDE SEQUENCE</scope>
    <source>
        <strain evidence="1">MA461A</strain>
    </source>
</reference>
<dbReference type="EMBL" id="CAJVQC010011445">
    <property type="protein sequence ID" value="CAG8627336.1"/>
    <property type="molecule type" value="Genomic_DNA"/>
</dbReference>
<name>A0ACA9N4H9_9GLOM</name>
<gene>
    <name evidence="1" type="ORF">RPERSI_LOCUS6958</name>
</gene>